<dbReference type="OrthoDB" id="5399896at2759"/>
<protein>
    <submittedName>
        <fullName evidence="2">Uncharacterized protein</fullName>
    </submittedName>
</protein>
<name>A0A3N4JU95_9PEZI</name>
<sequence>MEPTSSTSLEQLACGPNIRYSIDELHEYRSSLSYVVCPVDEFTPVAWAEGLLNRLGEYVPEELAVRKEYAQKLIDIQDEAERLLKEEMMAKRRLQYPAGLSFADFLNLGKYGSPMSSQAGSVSGSNSQQAKVTPPFVKPYVLPTEPESKNETSTIGTIQEKDIHSQSTSDKKAKESSPSGEIVDLIDLSEGVQVSSHAKVVEPTRFVEAMEEAEESGNIVDQDAWINEMLERTKIFSGNKYKRT</sequence>
<feature type="compositionally biased region" description="Basic and acidic residues" evidence="1">
    <location>
        <begin position="159"/>
        <end position="175"/>
    </location>
</feature>
<organism evidence="2 3">
    <name type="scientific">Choiromyces venosus 120613-1</name>
    <dbReference type="NCBI Taxonomy" id="1336337"/>
    <lineage>
        <taxon>Eukaryota</taxon>
        <taxon>Fungi</taxon>
        <taxon>Dikarya</taxon>
        <taxon>Ascomycota</taxon>
        <taxon>Pezizomycotina</taxon>
        <taxon>Pezizomycetes</taxon>
        <taxon>Pezizales</taxon>
        <taxon>Tuberaceae</taxon>
        <taxon>Choiromyces</taxon>
    </lineage>
</organism>
<reference evidence="2 3" key="1">
    <citation type="journal article" date="2018" name="Nat. Ecol. Evol.">
        <title>Pezizomycetes genomes reveal the molecular basis of ectomycorrhizal truffle lifestyle.</title>
        <authorList>
            <person name="Murat C."/>
            <person name="Payen T."/>
            <person name="Noel B."/>
            <person name="Kuo A."/>
            <person name="Morin E."/>
            <person name="Chen J."/>
            <person name="Kohler A."/>
            <person name="Krizsan K."/>
            <person name="Balestrini R."/>
            <person name="Da Silva C."/>
            <person name="Montanini B."/>
            <person name="Hainaut M."/>
            <person name="Levati E."/>
            <person name="Barry K.W."/>
            <person name="Belfiori B."/>
            <person name="Cichocki N."/>
            <person name="Clum A."/>
            <person name="Dockter R.B."/>
            <person name="Fauchery L."/>
            <person name="Guy J."/>
            <person name="Iotti M."/>
            <person name="Le Tacon F."/>
            <person name="Lindquist E.A."/>
            <person name="Lipzen A."/>
            <person name="Malagnac F."/>
            <person name="Mello A."/>
            <person name="Molinier V."/>
            <person name="Miyauchi S."/>
            <person name="Poulain J."/>
            <person name="Riccioni C."/>
            <person name="Rubini A."/>
            <person name="Sitrit Y."/>
            <person name="Splivallo R."/>
            <person name="Traeger S."/>
            <person name="Wang M."/>
            <person name="Zifcakova L."/>
            <person name="Wipf D."/>
            <person name="Zambonelli A."/>
            <person name="Paolocci F."/>
            <person name="Nowrousian M."/>
            <person name="Ottonello S."/>
            <person name="Baldrian P."/>
            <person name="Spatafora J.W."/>
            <person name="Henrissat B."/>
            <person name="Nagy L.G."/>
            <person name="Aury J.M."/>
            <person name="Wincker P."/>
            <person name="Grigoriev I.V."/>
            <person name="Bonfante P."/>
            <person name="Martin F.M."/>
        </authorList>
    </citation>
    <scope>NUCLEOTIDE SEQUENCE [LARGE SCALE GENOMIC DNA]</scope>
    <source>
        <strain evidence="2 3">120613-1</strain>
    </source>
</reference>
<dbReference type="AlphaFoldDB" id="A0A3N4JU95"/>
<gene>
    <name evidence="2" type="ORF">L873DRAFT_1802756</name>
</gene>
<evidence type="ECO:0000256" key="1">
    <source>
        <dbReference type="SAM" id="MobiDB-lite"/>
    </source>
</evidence>
<evidence type="ECO:0000313" key="2">
    <source>
        <dbReference type="EMBL" id="RPB01924.1"/>
    </source>
</evidence>
<dbReference type="Proteomes" id="UP000276215">
    <property type="component" value="Unassembled WGS sequence"/>
</dbReference>
<accession>A0A3N4JU95</accession>
<proteinExistence type="predicted"/>
<evidence type="ECO:0000313" key="3">
    <source>
        <dbReference type="Proteomes" id="UP000276215"/>
    </source>
</evidence>
<dbReference type="EMBL" id="ML120370">
    <property type="protein sequence ID" value="RPB01924.1"/>
    <property type="molecule type" value="Genomic_DNA"/>
</dbReference>
<keyword evidence="3" id="KW-1185">Reference proteome</keyword>
<feature type="region of interest" description="Disordered" evidence="1">
    <location>
        <begin position="138"/>
        <end position="180"/>
    </location>
</feature>